<dbReference type="InterPro" id="IPR011009">
    <property type="entry name" value="Kinase-like_dom_sf"/>
</dbReference>
<dbReference type="InterPro" id="IPR023198">
    <property type="entry name" value="PGP-like_dom2"/>
</dbReference>
<dbReference type="AlphaFoldDB" id="A0A6J7AR71"/>
<dbReference type="PANTHER" id="PTHR47829">
    <property type="entry name" value="HYDROLASE, PUTATIVE (AFU_ORTHOLOGUE AFUA_1G12880)-RELATED"/>
    <property type="match status" value="1"/>
</dbReference>
<dbReference type="Pfam" id="PF01636">
    <property type="entry name" value="APH"/>
    <property type="match status" value="1"/>
</dbReference>
<reference evidence="2" key="1">
    <citation type="submission" date="2020-05" db="EMBL/GenBank/DDBJ databases">
        <authorList>
            <person name="Chiriac C."/>
            <person name="Salcher M."/>
            <person name="Ghai R."/>
            <person name="Kavagutti S V."/>
        </authorList>
    </citation>
    <scope>NUCLEOTIDE SEQUENCE</scope>
</reference>
<dbReference type="Gene3D" id="3.40.50.1000">
    <property type="entry name" value="HAD superfamily/HAD-like"/>
    <property type="match status" value="1"/>
</dbReference>
<evidence type="ECO:0000313" key="2">
    <source>
        <dbReference type="EMBL" id="CAB4834469.1"/>
    </source>
</evidence>
<organism evidence="2">
    <name type="scientific">freshwater metagenome</name>
    <dbReference type="NCBI Taxonomy" id="449393"/>
    <lineage>
        <taxon>unclassified sequences</taxon>
        <taxon>metagenomes</taxon>
        <taxon>ecological metagenomes</taxon>
    </lineage>
</organism>
<dbReference type="SUPFAM" id="SSF56784">
    <property type="entry name" value="HAD-like"/>
    <property type="match status" value="1"/>
</dbReference>
<gene>
    <name evidence="2" type="ORF">UFOPK3204_01509</name>
</gene>
<dbReference type="SFLD" id="SFLDG01129">
    <property type="entry name" value="C1.5:_HAD__Beta-PGM__Phosphata"/>
    <property type="match status" value="1"/>
</dbReference>
<dbReference type="Gene3D" id="3.90.1200.10">
    <property type="match status" value="1"/>
</dbReference>
<name>A0A6J7AR71_9ZZZZ</name>
<dbReference type="InterPro" id="IPR006439">
    <property type="entry name" value="HAD-SF_hydro_IA"/>
</dbReference>
<feature type="domain" description="Aminoglycoside phosphotransferase" evidence="1">
    <location>
        <begin position="250"/>
        <end position="489"/>
    </location>
</feature>
<dbReference type="SUPFAM" id="SSF56112">
    <property type="entry name" value="Protein kinase-like (PK-like)"/>
    <property type="match status" value="1"/>
</dbReference>
<protein>
    <submittedName>
        <fullName evidence="2">Unannotated protein</fullName>
    </submittedName>
</protein>
<dbReference type="InterPro" id="IPR002575">
    <property type="entry name" value="Aminoglycoside_PTrfase"/>
</dbReference>
<proteinExistence type="predicted"/>
<evidence type="ECO:0000259" key="1">
    <source>
        <dbReference type="Pfam" id="PF01636"/>
    </source>
</evidence>
<dbReference type="InterPro" id="IPR041726">
    <property type="entry name" value="ACAD10_11_N"/>
</dbReference>
<dbReference type="Pfam" id="PF00702">
    <property type="entry name" value="Hydrolase"/>
    <property type="match status" value="1"/>
</dbReference>
<dbReference type="Gene3D" id="1.10.150.240">
    <property type="entry name" value="Putative phosphatase, domain 2"/>
    <property type="match status" value="1"/>
</dbReference>
<dbReference type="Gene3D" id="3.30.200.20">
    <property type="entry name" value="Phosphorylase Kinase, domain 1"/>
    <property type="match status" value="1"/>
</dbReference>
<dbReference type="CDD" id="cd05154">
    <property type="entry name" value="ACAD10_11_N-like"/>
    <property type="match status" value="1"/>
</dbReference>
<dbReference type="SFLD" id="SFLDS00003">
    <property type="entry name" value="Haloacid_Dehalogenase"/>
    <property type="match status" value="1"/>
</dbReference>
<dbReference type="CDD" id="cd02603">
    <property type="entry name" value="HAD_sEH-N_like"/>
    <property type="match status" value="1"/>
</dbReference>
<sequence>MTPQKQLHRPTNPVLVLDWGGVLSTPVQDAFDSWMAAAEIDPKSFMRVMREFHNTADSPLHRRERGEISVSELEEALAPQLCTLAGQPVSADGLLAKMFEHLKPNPAMLQVVELARENGWKTAVLSNAWDGDHYDPDLMAQFDAVVLSDLVGVRKPDLNAYEAVIKALGVEAGDCIFVDDMRRNVLAAESAGMQAIQYEPGVEAQLTKLITNGATSEVSGVDPRGLHLDRLTDYLRTELGSAVVALRPELLPGGRSNISYRLDGGNLGPLVLRRPPLGHILPTAHDMGREFKLLTGLASVGYPVPQPIALCEDAGVIGAPFVLMEFVDGLIIDDAAIASSLDAVSAREASQNLVRCLADLHNIDPVDAGLADLGKPAGYLQRQLLRWIKQWDLTKKIDYPAAGQLITWLQQAVTTLPDQTKTSIVHGDYRLDNTILDPETMKIKAVLDWEMSTLGDPLLDVALTLLYMTESNDNLRNSVPVALGVTTPPGYYTRAEFLSAYCEITNVDTSYLNFCLALSCFKLAAILESIKHRSQAGEQLGRAEHSADLFGDSCNNLMLMGLAVTEGDGVSGLNR</sequence>
<dbReference type="PANTHER" id="PTHR47829:SF1">
    <property type="entry name" value="HAD FAMILY PHOSPHATASE"/>
    <property type="match status" value="1"/>
</dbReference>
<dbReference type="InterPro" id="IPR023214">
    <property type="entry name" value="HAD_sf"/>
</dbReference>
<dbReference type="InterPro" id="IPR036412">
    <property type="entry name" value="HAD-like_sf"/>
</dbReference>
<dbReference type="EMBL" id="CAFABK010000093">
    <property type="protein sequence ID" value="CAB4834469.1"/>
    <property type="molecule type" value="Genomic_DNA"/>
</dbReference>
<accession>A0A6J7AR71</accession>
<dbReference type="InterPro" id="IPR052898">
    <property type="entry name" value="ACAD10-like"/>
</dbReference>
<dbReference type="NCBIfam" id="TIGR01509">
    <property type="entry name" value="HAD-SF-IA-v3"/>
    <property type="match status" value="1"/>
</dbReference>